<dbReference type="PRINTS" id="PR00420">
    <property type="entry name" value="RNGMNOXGNASE"/>
</dbReference>
<dbReference type="Proteomes" id="UP000198644">
    <property type="component" value="Unassembled WGS sequence"/>
</dbReference>
<keyword evidence="10" id="KW-1185">Reference proteome</keyword>
<evidence type="ECO:0000256" key="3">
    <source>
        <dbReference type="ARBA" id="ARBA00005349"/>
    </source>
</evidence>
<comment type="pathway">
    <text evidence="2">Cofactor biosynthesis; ubiquinone biosynthesis.</text>
</comment>
<evidence type="ECO:0000256" key="5">
    <source>
        <dbReference type="ARBA" id="ARBA00022827"/>
    </source>
</evidence>
<dbReference type="Gene3D" id="3.50.50.60">
    <property type="entry name" value="FAD/NAD(P)-binding domain"/>
    <property type="match status" value="2"/>
</dbReference>
<dbReference type="UniPathway" id="UPA00232"/>
<name>A0A1I6I0M1_9GAMM</name>
<dbReference type="InterPro" id="IPR051205">
    <property type="entry name" value="UbiH/COQ6_monooxygenase"/>
</dbReference>
<evidence type="ECO:0000256" key="7">
    <source>
        <dbReference type="ARBA" id="ARBA00023033"/>
    </source>
</evidence>
<protein>
    <submittedName>
        <fullName evidence="9">2-octaprenyl-6-methoxyphenol hydroxylase</fullName>
    </submittedName>
</protein>
<organism evidence="9 10">
    <name type="scientific">Marinobacter daqiaonensis</name>
    <dbReference type="NCBI Taxonomy" id="650891"/>
    <lineage>
        <taxon>Bacteria</taxon>
        <taxon>Pseudomonadati</taxon>
        <taxon>Pseudomonadota</taxon>
        <taxon>Gammaproteobacteria</taxon>
        <taxon>Pseudomonadales</taxon>
        <taxon>Marinobacteraceae</taxon>
        <taxon>Marinobacter</taxon>
    </lineage>
</organism>
<dbReference type="InterPro" id="IPR010971">
    <property type="entry name" value="UbiH/COQ6"/>
</dbReference>
<evidence type="ECO:0000313" key="10">
    <source>
        <dbReference type="Proteomes" id="UP000198644"/>
    </source>
</evidence>
<dbReference type="InterPro" id="IPR002938">
    <property type="entry name" value="FAD-bd"/>
</dbReference>
<dbReference type="PANTHER" id="PTHR43876:SF8">
    <property type="entry name" value="2-OCTAPRENYL-6-METHOXYPHENOL HYDROXYLASE"/>
    <property type="match status" value="1"/>
</dbReference>
<comment type="similarity">
    <text evidence="3">Belongs to the UbiH/COQ6 family.</text>
</comment>
<dbReference type="InterPro" id="IPR036188">
    <property type="entry name" value="FAD/NAD-bd_sf"/>
</dbReference>
<keyword evidence="4" id="KW-0285">Flavoprotein</keyword>
<keyword evidence="6" id="KW-0560">Oxidoreductase</keyword>
<dbReference type="EMBL" id="FOYW01000001">
    <property type="protein sequence ID" value="SFR60245.1"/>
    <property type="molecule type" value="Genomic_DNA"/>
</dbReference>
<dbReference type="NCBIfam" id="NF004356">
    <property type="entry name" value="PRK05732.1"/>
    <property type="match status" value="1"/>
</dbReference>
<dbReference type="Pfam" id="PF01494">
    <property type="entry name" value="FAD_binding_3"/>
    <property type="match status" value="1"/>
</dbReference>
<keyword evidence="7" id="KW-0503">Monooxygenase</keyword>
<dbReference type="SUPFAM" id="SSF51905">
    <property type="entry name" value="FAD/NAD(P)-binding domain"/>
    <property type="match status" value="1"/>
</dbReference>
<dbReference type="GO" id="GO:0008681">
    <property type="term" value="F:2-octaprenyl-6-methoxyphenol hydroxylase activity"/>
    <property type="evidence" value="ECO:0007669"/>
    <property type="project" value="TreeGrafter"/>
</dbReference>
<evidence type="ECO:0000256" key="1">
    <source>
        <dbReference type="ARBA" id="ARBA00001974"/>
    </source>
</evidence>
<feature type="domain" description="FAD-binding" evidence="8">
    <location>
        <begin position="5"/>
        <end position="327"/>
    </location>
</feature>
<evidence type="ECO:0000259" key="8">
    <source>
        <dbReference type="Pfam" id="PF01494"/>
    </source>
</evidence>
<comment type="cofactor">
    <cofactor evidence="1">
        <name>FAD</name>
        <dbReference type="ChEBI" id="CHEBI:57692"/>
    </cofactor>
</comment>
<dbReference type="STRING" id="650891.SAMN05216203_1705"/>
<dbReference type="GO" id="GO:0071949">
    <property type="term" value="F:FAD binding"/>
    <property type="evidence" value="ECO:0007669"/>
    <property type="project" value="InterPro"/>
</dbReference>
<dbReference type="PANTHER" id="PTHR43876">
    <property type="entry name" value="UBIQUINONE BIOSYNTHESIS MONOOXYGENASE COQ6, MITOCHONDRIAL"/>
    <property type="match status" value="1"/>
</dbReference>
<dbReference type="GO" id="GO:0006744">
    <property type="term" value="P:ubiquinone biosynthetic process"/>
    <property type="evidence" value="ECO:0007669"/>
    <property type="project" value="UniProtKB-UniPathway"/>
</dbReference>
<dbReference type="AlphaFoldDB" id="A0A1I6I0M1"/>
<dbReference type="RefSeq" id="WP_092010828.1">
    <property type="nucleotide sequence ID" value="NZ_FOYW01000001.1"/>
</dbReference>
<reference evidence="10" key="1">
    <citation type="submission" date="2016-10" db="EMBL/GenBank/DDBJ databases">
        <authorList>
            <person name="Varghese N."/>
            <person name="Submissions S."/>
        </authorList>
    </citation>
    <scope>NUCLEOTIDE SEQUENCE [LARGE SCALE GENOMIC DNA]</scope>
    <source>
        <strain evidence="10">CGMCC 1.9167</strain>
    </source>
</reference>
<gene>
    <name evidence="9" type="ORF">SAMN05216203_1705</name>
</gene>
<dbReference type="NCBIfam" id="TIGR01988">
    <property type="entry name" value="Ubi-OHases"/>
    <property type="match status" value="1"/>
</dbReference>
<dbReference type="OrthoDB" id="9769565at2"/>
<evidence type="ECO:0000256" key="6">
    <source>
        <dbReference type="ARBA" id="ARBA00023002"/>
    </source>
</evidence>
<keyword evidence="5" id="KW-0274">FAD</keyword>
<evidence type="ECO:0000313" key="9">
    <source>
        <dbReference type="EMBL" id="SFR60245.1"/>
    </source>
</evidence>
<evidence type="ECO:0000256" key="4">
    <source>
        <dbReference type="ARBA" id="ARBA00022630"/>
    </source>
</evidence>
<accession>A0A1I6I0M1</accession>
<proteinExistence type="inferred from homology"/>
<evidence type="ECO:0000256" key="2">
    <source>
        <dbReference type="ARBA" id="ARBA00004749"/>
    </source>
</evidence>
<sequence length="424" mass="46360">MQQPDTDILIAGGGLAGATLALAIARRVPGYRITVAEAFPLAEAPAPEDYQPSYDARSTALAWGSRKIFEDLGLWAAISAQAAPIERIHVSEKGRFGVTRLAARDHHQPALGYVADNRWLGLCLMDALRREPRIEWLAPAEVGPVRPLEAGVDVTLRQNGETRCFRTRCLVVADGGRSGLREALGIGVHRHEYGQYALIANVTTERPHEGTAWERFTERGPMALLPLQGGPRPGHSSALVWTLSPEALDEVLGLGERDRCARLQAIFGWRLGRFIRFGESHHYPLTLATADETVRPSVALVGNAAHALHPVAGQGFNLALRGLMALVESFRFARAHDLSPGDLTVLARYQQQHEADRRQTIGFSDSLVRLFGGDLPALGPLRNAGLVGLDLVPAAKHWFARRAMGLGATGSPRQPTDRYREHWQ</sequence>